<evidence type="ECO:0000256" key="1">
    <source>
        <dbReference type="SAM" id="MobiDB-lite"/>
    </source>
</evidence>
<dbReference type="AlphaFoldDB" id="A0A251XMW9"/>
<dbReference type="Proteomes" id="UP000195062">
    <property type="component" value="Unassembled WGS sequence"/>
</dbReference>
<dbReference type="EMBL" id="MDHH01000001">
    <property type="protein sequence ID" value="OUE04791.1"/>
    <property type="molecule type" value="Genomic_DNA"/>
</dbReference>
<evidence type="ECO:0000313" key="3">
    <source>
        <dbReference type="Proteomes" id="UP000195062"/>
    </source>
</evidence>
<comment type="caution">
    <text evidence="2">The sequence shown here is derived from an EMBL/GenBank/DDBJ whole genome shotgun (WGS) entry which is preliminary data.</text>
</comment>
<organism evidence="2 3">
    <name type="scientific">Clavibacter michiganensis subsp. michiganensis</name>
    <dbReference type="NCBI Taxonomy" id="33013"/>
    <lineage>
        <taxon>Bacteria</taxon>
        <taxon>Bacillati</taxon>
        <taxon>Actinomycetota</taxon>
        <taxon>Actinomycetes</taxon>
        <taxon>Micrococcales</taxon>
        <taxon>Microbacteriaceae</taxon>
        <taxon>Clavibacter</taxon>
    </lineage>
</organism>
<evidence type="ECO:0000313" key="2">
    <source>
        <dbReference type="EMBL" id="OUE04791.1"/>
    </source>
</evidence>
<feature type="compositionally biased region" description="Low complexity" evidence="1">
    <location>
        <begin position="8"/>
        <end position="21"/>
    </location>
</feature>
<protein>
    <submittedName>
        <fullName evidence="2">Uncharacterized protein</fullName>
    </submittedName>
</protein>
<reference evidence="2 3" key="1">
    <citation type="submission" date="2016-08" db="EMBL/GenBank/DDBJ databases">
        <title>Genome sequence of Clavibacter michiganensis subsp. michiganensis strain CASJ007.</title>
        <authorList>
            <person name="Thapa S.P."/>
            <person name="Coaker G."/>
        </authorList>
    </citation>
    <scope>NUCLEOTIDE SEQUENCE [LARGE SCALE GENOMIC DNA]</scope>
    <source>
        <strain evidence="2">CASJ007</strain>
    </source>
</reference>
<sequence length="199" mass="20759">MHGVRPDSSATSPIASSITSSRFSGANRAAQTSRSAPLAGSSADAPRAVQLVFESTSTAGGPARRSATAWCAEGESTRSASRQTARVMPRRALSRRRGASCTRGSGSPVIARWTAVTAGARNPPHAGPRRKKVWTVCSVGIPRSRPSRRAVAASPCSECVRTRSVPDRSISAPRSRRVAASARITGRPRRGTGRVGATS</sequence>
<feature type="region of interest" description="Disordered" evidence="1">
    <location>
        <begin position="162"/>
        <end position="199"/>
    </location>
</feature>
<proteinExistence type="predicted"/>
<feature type="compositionally biased region" description="Basic residues" evidence="1">
    <location>
        <begin position="88"/>
        <end position="98"/>
    </location>
</feature>
<keyword evidence="3" id="KW-1185">Reference proteome</keyword>
<name>A0A251XMW9_CLAMM</name>
<feature type="region of interest" description="Disordered" evidence="1">
    <location>
        <begin position="1"/>
        <end position="106"/>
    </location>
</feature>
<feature type="compositionally biased region" description="Low complexity" evidence="1">
    <location>
        <begin position="168"/>
        <end position="185"/>
    </location>
</feature>
<accession>A0A251XMW9</accession>
<gene>
    <name evidence="2" type="ORF">CMMCAS07_07570</name>
</gene>